<dbReference type="EnsemblPlants" id="novel_model_1975_5bd9a17a">
    <property type="protein sequence ID" value="cds.novel_model_1975_5bd9a17a"/>
    <property type="gene ID" value="novel_gene_1083_5bd9a17a"/>
</dbReference>
<dbReference type="Gramene" id="novel_model_1975_5bd9a17a">
    <property type="protein sequence ID" value="cds.novel_model_1975_5bd9a17a"/>
    <property type="gene ID" value="novel_gene_1083_5bd9a17a"/>
</dbReference>
<dbReference type="EMBL" id="UZAU01000059">
    <property type="status" value="NOT_ANNOTATED_CDS"/>
    <property type="molecule type" value="Genomic_DNA"/>
</dbReference>
<keyword evidence="2" id="KW-1185">Reference proteome</keyword>
<evidence type="ECO:0000313" key="1">
    <source>
        <dbReference type="EnsemblPlants" id="cds.novel_model_1975_5bd9a17a"/>
    </source>
</evidence>
<dbReference type="Proteomes" id="UP000596661">
    <property type="component" value="Chromosome 1"/>
</dbReference>
<evidence type="ECO:0000313" key="2">
    <source>
        <dbReference type="Proteomes" id="UP000596661"/>
    </source>
</evidence>
<sequence length="65" mass="6830">MLLLLLKNWVSRGDRGCCCCCCCCGIDVGGGAELDALPCGCDGKNFCKKLLNLGSCRDASLEVPD</sequence>
<name>A0A803QVR8_CANSA</name>
<dbReference type="AlphaFoldDB" id="A0A803QVR8"/>
<reference evidence="1" key="2">
    <citation type="submission" date="2021-03" db="UniProtKB">
        <authorList>
            <consortium name="EnsemblPlants"/>
        </authorList>
    </citation>
    <scope>IDENTIFICATION</scope>
</reference>
<organism evidence="1 2">
    <name type="scientific">Cannabis sativa</name>
    <name type="common">Hemp</name>
    <name type="synonym">Marijuana</name>
    <dbReference type="NCBI Taxonomy" id="3483"/>
    <lineage>
        <taxon>Eukaryota</taxon>
        <taxon>Viridiplantae</taxon>
        <taxon>Streptophyta</taxon>
        <taxon>Embryophyta</taxon>
        <taxon>Tracheophyta</taxon>
        <taxon>Spermatophyta</taxon>
        <taxon>Magnoliopsida</taxon>
        <taxon>eudicotyledons</taxon>
        <taxon>Gunneridae</taxon>
        <taxon>Pentapetalae</taxon>
        <taxon>rosids</taxon>
        <taxon>fabids</taxon>
        <taxon>Rosales</taxon>
        <taxon>Cannabaceae</taxon>
        <taxon>Cannabis</taxon>
    </lineage>
</organism>
<reference evidence="1" key="1">
    <citation type="submission" date="2018-11" db="EMBL/GenBank/DDBJ databases">
        <authorList>
            <person name="Grassa J C."/>
        </authorList>
    </citation>
    <scope>NUCLEOTIDE SEQUENCE [LARGE SCALE GENOMIC DNA]</scope>
</reference>
<proteinExistence type="predicted"/>
<accession>A0A803QVR8</accession>
<protein>
    <submittedName>
        <fullName evidence="1">Uncharacterized protein</fullName>
    </submittedName>
</protein>